<evidence type="ECO:0000256" key="6">
    <source>
        <dbReference type="SAM" id="Coils"/>
    </source>
</evidence>
<comment type="subcellular location">
    <subcellularLocation>
        <location evidence="1">Cell membrane</location>
        <topology evidence="1">Multi-pass membrane protein</topology>
    </subcellularLocation>
</comment>
<feature type="transmembrane region" description="Helical" evidence="7">
    <location>
        <begin position="6"/>
        <end position="31"/>
    </location>
</feature>
<keyword evidence="5 7" id="KW-0472">Membrane</keyword>
<keyword evidence="6" id="KW-0175">Coiled coil</keyword>
<dbReference type="Pfam" id="PF00482">
    <property type="entry name" value="T2SSF"/>
    <property type="match status" value="1"/>
</dbReference>
<evidence type="ECO:0000256" key="7">
    <source>
        <dbReference type="SAM" id="Phobius"/>
    </source>
</evidence>
<dbReference type="RefSeq" id="WP_245773176.1">
    <property type="nucleotide sequence ID" value="NZ_FOMT01000007.1"/>
</dbReference>
<organism evidence="9 10">
    <name type="scientific">Paenibacillus catalpae</name>
    <dbReference type="NCBI Taxonomy" id="1045775"/>
    <lineage>
        <taxon>Bacteria</taxon>
        <taxon>Bacillati</taxon>
        <taxon>Bacillota</taxon>
        <taxon>Bacilli</taxon>
        <taxon>Bacillales</taxon>
        <taxon>Paenibacillaceae</taxon>
        <taxon>Paenibacillus</taxon>
    </lineage>
</organism>
<evidence type="ECO:0000313" key="10">
    <source>
        <dbReference type="Proteomes" id="UP000198855"/>
    </source>
</evidence>
<keyword evidence="3 7" id="KW-0812">Transmembrane</keyword>
<evidence type="ECO:0000256" key="5">
    <source>
        <dbReference type="ARBA" id="ARBA00023136"/>
    </source>
</evidence>
<evidence type="ECO:0000256" key="1">
    <source>
        <dbReference type="ARBA" id="ARBA00004651"/>
    </source>
</evidence>
<keyword evidence="2" id="KW-1003">Cell membrane</keyword>
<dbReference type="GO" id="GO:0005886">
    <property type="term" value="C:plasma membrane"/>
    <property type="evidence" value="ECO:0007669"/>
    <property type="project" value="UniProtKB-SubCell"/>
</dbReference>
<dbReference type="STRING" id="1045775.SAMN05216378_5742"/>
<proteinExistence type="predicted"/>
<evidence type="ECO:0000256" key="4">
    <source>
        <dbReference type="ARBA" id="ARBA00022989"/>
    </source>
</evidence>
<sequence>MAVLIKLSIAAGALLLFSLWFVSLSSLLFVWTDRQARRDRLTFQAKNRLSYRLTEKLQRFERVFRHLSELLETLQLKLKPSGLIVGSFLLLLAGVAVGGFFFQSIKGTLLFGAVIGCLPYTILRAMLVQRQMQLQMDFLPAVELFYQCYLVTGGRQVRSGLQRTVEERRLLGPMQSVFEQLYRNLSVRGDDEASLRIFSAALGHVWGDYFVNIMRVALAEGSPIADSLKELIADMRKARRANEQERNKLLEIRIANFTPVLFLAFYIGINVRYNRENSYYYYLIDPQGRDMLLNAIVLIFASFLMGLWLSRKKM</sequence>
<dbReference type="PANTHER" id="PTHR35007:SF2">
    <property type="entry name" value="PILUS ASSEMBLE PROTEIN"/>
    <property type="match status" value="1"/>
</dbReference>
<keyword evidence="10" id="KW-1185">Reference proteome</keyword>
<evidence type="ECO:0000256" key="3">
    <source>
        <dbReference type="ARBA" id="ARBA00022692"/>
    </source>
</evidence>
<feature type="domain" description="Type II secretion system protein GspF" evidence="8">
    <location>
        <begin position="150"/>
        <end position="268"/>
    </location>
</feature>
<evidence type="ECO:0000313" key="9">
    <source>
        <dbReference type="EMBL" id="SFF27878.1"/>
    </source>
</evidence>
<feature type="transmembrane region" description="Helical" evidence="7">
    <location>
        <begin position="254"/>
        <end position="271"/>
    </location>
</feature>
<evidence type="ECO:0000259" key="8">
    <source>
        <dbReference type="Pfam" id="PF00482"/>
    </source>
</evidence>
<feature type="transmembrane region" description="Helical" evidence="7">
    <location>
        <begin position="83"/>
        <end position="102"/>
    </location>
</feature>
<dbReference type="AlphaFoldDB" id="A0A1I2HEA3"/>
<dbReference type="EMBL" id="FOMT01000007">
    <property type="protein sequence ID" value="SFF27878.1"/>
    <property type="molecule type" value="Genomic_DNA"/>
</dbReference>
<dbReference type="PANTHER" id="PTHR35007">
    <property type="entry name" value="INTEGRAL MEMBRANE PROTEIN-RELATED"/>
    <property type="match status" value="1"/>
</dbReference>
<dbReference type="Proteomes" id="UP000198855">
    <property type="component" value="Unassembled WGS sequence"/>
</dbReference>
<reference evidence="10" key="1">
    <citation type="submission" date="2016-10" db="EMBL/GenBank/DDBJ databases">
        <authorList>
            <person name="Varghese N."/>
            <person name="Submissions S."/>
        </authorList>
    </citation>
    <scope>NUCLEOTIDE SEQUENCE [LARGE SCALE GENOMIC DNA]</scope>
    <source>
        <strain evidence="10">CGMCC 1.10784</strain>
    </source>
</reference>
<dbReference type="InterPro" id="IPR018076">
    <property type="entry name" value="T2SS_GspF_dom"/>
</dbReference>
<accession>A0A1I2HEA3</accession>
<gene>
    <name evidence="9" type="ORF">SAMN05216378_5742</name>
</gene>
<evidence type="ECO:0000256" key="2">
    <source>
        <dbReference type="ARBA" id="ARBA00022475"/>
    </source>
</evidence>
<feature type="transmembrane region" description="Helical" evidence="7">
    <location>
        <begin position="108"/>
        <end position="127"/>
    </location>
</feature>
<protein>
    <submittedName>
        <fullName evidence="9">Flp pilus assembly protein TadB</fullName>
    </submittedName>
</protein>
<feature type="transmembrane region" description="Helical" evidence="7">
    <location>
        <begin position="291"/>
        <end position="309"/>
    </location>
</feature>
<feature type="coiled-coil region" evidence="6">
    <location>
        <begin position="225"/>
        <end position="255"/>
    </location>
</feature>
<name>A0A1I2HEA3_9BACL</name>
<keyword evidence="4 7" id="KW-1133">Transmembrane helix</keyword>